<evidence type="ECO:0000259" key="8">
    <source>
        <dbReference type="Pfam" id="PF13886"/>
    </source>
</evidence>
<feature type="signal peptide" evidence="7">
    <location>
        <begin position="1"/>
        <end position="20"/>
    </location>
</feature>
<evidence type="ECO:0000256" key="7">
    <source>
        <dbReference type="SAM" id="SignalP"/>
    </source>
</evidence>
<keyword evidence="3 6" id="KW-1133">Transmembrane helix</keyword>
<evidence type="ECO:0000256" key="4">
    <source>
        <dbReference type="ARBA" id="ARBA00023136"/>
    </source>
</evidence>
<protein>
    <recommendedName>
        <fullName evidence="8">TM7S3/TM198-like domain-containing protein</fullName>
    </recommendedName>
</protein>
<feature type="transmembrane region" description="Helical" evidence="6">
    <location>
        <begin position="200"/>
        <end position="218"/>
    </location>
</feature>
<feature type="region of interest" description="Disordered" evidence="5">
    <location>
        <begin position="613"/>
        <end position="637"/>
    </location>
</feature>
<feature type="transmembrane region" description="Helical" evidence="6">
    <location>
        <begin position="251"/>
        <end position="276"/>
    </location>
</feature>
<accession>A0A9P6E6V5</accession>
<keyword evidence="4 6" id="KW-0472">Membrane</keyword>
<dbReference type="Proteomes" id="UP000807306">
    <property type="component" value="Unassembled WGS sequence"/>
</dbReference>
<sequence>MPRFLVSLVLFLVLGLFVDAQRSGGSSSTSQTSTTPSSTLSLSLSLTTGVSTVVLATTISGRATQVTTTVPGIVSNVTYTITPSTSASATASSTPSPTSDPYVLATKVDPAFAVLGVILILTGLPSAFWGHKNRWTSFFLIGFYTLSLVCIVLILKFGVIPAVHPPSQTVRGMFVLASTIAGFAGGAIAIFFWKAARYGIGAWGGFALALWIQCFRNGGVIRPIGYRWILNIGCGVIGFMLATIPKIHYHIVLISTAIVGASSFILGVDCFTTAGLKEFYIWNLGFPGMFPKYQDNGIQFPVTQQMQIELGLIGAITLMGMAVQFRVLKVLQKKMREIAEENRRVDEEAELKAADKIDEITRERDEWEKEHGGGYDLGKHGRQQSNLSSMPLLRHDSTPSPEQNQDDTRRRNVSGLSEFMAAPTSDEDFKRTTRHTQPAGSLPALDLGLGIEEEVPSNYIAKDVKGTAADIEALKRKHDLLLEIQTLRRSIDVLKTESSPTHSIADQSRRPSLTSRRTISFDANNALLPLSSHARPPRGLDPRARVHSLELSSMMPPDPISRPNSVPLKDADWDKYIQERKLLQPPSGVTPPIVTSAAVSPADRVPVAPAVQEALQRRKHRESVLASGGGSSASSEDVPLVRYAQQQQQQQAQKSINAPVTILPPRRSSGQILAPIPQSPPPARTRTFEELNERHREKMRDLQAPLTQATKEHAELEAAKQRWERAKTLEKEAVTRRQAEKAAALEKDRKKKANQHRDSFRGRSPGANGQRNSKPGHGHARSLSAEMLGGNSGQGAMTTSSKRLSVMKVEDWQRYQEAEIGQKSSSSASPGPNGLGSKRDSRAMRQEGGVPFPHELKPPHSRRKSRDMLT</sequence>
<feature type="chain" id="PRO_5040347373" description="TM7S3/TM198-like domain-containing protein" evidence="7">
    <location>
        <begin position="21"/>
        <end position="870"/>
    </location>
</feature>
<feature type="compositionally biased region" description="Polar residues" evidence="5">
    <location>
        <begin position="794"/>
        <end position="803"/>
    </location>
</feature>
<feature type="compositionally biased region" description="Basic residues" evidence="5">
    <location>
        <begin position="859"/>
        <end position="870"/>
    </location>
</feature>
<proteinExistence type="predicted"/>
<evidence type="ECO:0000256" key="6">
    <source>
        <dbReference type="SAM" id="Phobius"/>
    </source>
</evidence>
<comment type="subcellular location">
    <subcellularLocation>
        <location evidence="1">Membrane</location>
        <topology evidence="1">Multi-pass membrane protein</topology>
    </subcellularLocation>
</comment>
<feature type="compositionally biased region" description="Basic and acidic residues" evidence="5">
    <location>
        <begin position="363"/>
        <end position="379"/>
    </location>
</feature>
<dbReference type="Pfam" id="PF13886">
    <property type="entry name" value="TM7S3_TM198"/>
    <property type="match status" value="1"/>
</dbReference>
<dbReference type="OrthoDB" id="102260at2759"/>
<feature type="domain" description="TM7S3/TM198-like" evidence="8">
    <location>
        <begin position="116"/>
        <end position="325"/>
    </location>
</feature>
<keyword evidence="7" id="KW-0732">Signal</keyword>
<gene>
    <name evidence="9" type="ORF">CPB83DRAFT_821301</name>
</gene>
<feature type="transmembrane region" description="Helical" evidence="6">
    <location>
        <begin position="111"/>
        <end position="130"/>
    </location>
</feature>
<evidence type="ECO:0000256" key="3">
    <source>
        <dbReference type="ARBA" id="ARBA00022989"/>
    </source>
</evidence>
<feature type="region of interest" description="Disordered" evidence="5">
    <location>
        <begin position="363"/>
        <end position="441"/>
    </location>
</feature>
<evidence type="ECO:0000313" key="10">
    <source>
        <dbReference type="Proteomes" id="UP000807306"/>
    </source>
</evidence>
<dbReference type="PANTHER" id="PTHR39469">
    <property type="entry name" value="CHROMOSOME 1, WHOLE GENOME SHOTGUN SEQUENCE"/>
    <property type="match status" value="1"/>
</dbReference>
<feature type="region of interest" description="Disordered" evidence="5">
    <location>
        <begin position="728"/>
        <end position="870"/>
    </location>
</feature>
<feature type="region of interest" description="Disordered" evidence="5">
    <location>
        <begin position="665"/>
        <end position="685"/>
    </location>
</feature>
<feature type="transmembrane region" description="Helical" evidence="6">
    <location>
        <begin position="224"/>
        <end position="244"/>
    </location>
</feature>
<dbReference type="AlphaFoldDB" id="A0A9P6E6V5"/>
<evidence type="ECO:0000256" key="2">
    <source>
        <dbReference type="ARBA" id="ARBA00022692"/>
    </source>
</evidence>
<keyword evidence="2 6" id="KW-0812">Transmembrane</keyword>
<evidence type="ECO:0000256" key="1">
    <source>
        <dbReference type="ARBA" id="ARBA00004141"/>
    </source>
</evidence>
<keyword evidence="10" id="KW-1185">Reference proteome</keyword>
<comment type="caution">
    <text evidence="9">The sequence shown here is derived from an EMBL/GenBank/DDBJ whole genome shotgun (WGS) entry which is preliminary data.</text>
</comment>
<dbReference type="GO" id="GO:0016020">
    <property type="term" value="C:membrane"/>
    <property type="evidence" value="ECO:0007669"/>
    <property type="project" value="UniProtKB-SubCell"/>
</dbReference>
<reference evidence="9" key="1">
    <citation type="submission" date="2020-11" db="EMBL/GenBank/DDBJ databases">
        <authorList>
            <consortium name="DOE Joint Genome Institute"/>
            <person name="Ahrendt S."/>
            <person name="Riley R."/>
            <person name="Andreopoulos W."/>
            <person name="Labutti K."/>
            <person name="Pangilinan J."/>
            <person name="Ruiz-Duenas F.J."/>
            <person name="Barrasa J.M."/>
            <person name="Sanchez-Garcia M."/>
            <person name="Camarero S."/>
            <person name="Miyauchi S."/>
            <person name="Serrano A."/>
            <person name="Linde D."/>
            <person name="Babiker R."/>
            <person name="Drula E."/>
            <person name="Ayuso-Fernandez I."/>
            <person name="Pacheco R."/>
            <person name="Padilla G."/>
            <person name="Ferreira P."/>
            <person name="Barriuso J."/>
            <person name="Kellner H."/>
            <person name="Castanera R."/>
            <person name="Alfaro M."/>
            <person name="Ramirez L."/>
            <person name="Pisabarro A.G."/>
            <person name="Kuo A."/>
            <person name="Tritt A."/>
            <person name="Lipzen A."/>
            <person name="He G."/>
            <person name="Yan M."/>
            <person name="Ng V."/>
            <person name="Cullen D."/>
            <person name="Martin F."/>
            <person name="Rosso M.-N."/>
            <person name="Henrissat B."/>
            <person name="Hibbett D."/>
            <person name="Martinez A.T."/>
            <person name="Grigoriev I.V."/>
        </authorList>
    </citation>
    <scope>NUCLEOTIDE SEQUENCE</scope>
    <source>
        <strain evidence="9">CBS 506.95</strain>
    </source>
</reference>
<dbReference type="EMBL" id="MU157914">
    <property type="protein sequence ID" value="KAF9523604.1"/>
    <property type="molecule type" value="Genomic_DNA"/>
</dbReference>
<evidence type="ECO:0000313" key="9">
    <source>
        <dbReference type="EMBL" id="KAF9523604.1"/>
    </source>
</evidence>
<name>A0A9P6E6V5_9AGAR</name>
<feature type="compositionally biased region" description="Basic and acidic residues" evidence="5">
    <location>
        <begin position="808"/>
        <end position="817"/>
    </location>
</feature>
<evidence type="ECO:0000256" key="5">
    <source>
        <dbReference type="SAM" id="MobiDB-lite"/>
    </source>
</evidence>
<feature type="transmembrane region" description="Helical" evidence="6">
    <location>
        <begin position="172"/>
        <end position="193"/>
    </location>
</feature>
<dbReference type="PANTHER" id="PTHR39469:SF1">
    <property type="entry name" value="DUF4203 DOMAIN-CONTAINING PROTEIN"/>
    <property type="match status" value="1"/>
</dbReference>
<organism evidence="9 10">
    <name type="scientific">Crepidotus variabilis</name>
    <dbReference type="NCBI Taxonomy" id="179855"/>
    <lineage>
        <taxon>Eukaryota</taxon>
        <taxon>Fungi</taxon>
        <taxon>Dikarya</taxon>
        <taxon>Basidiomycota</taxon>
        <taxon>Agaricomycotina</taxon>
        <taxon>Agaricomycetes</taxon>
        <taxon>Agaricomycetidae</taxon>
        <taxon>Agaricales</taxon>
        <taxon>Agaricineae</taxon>
        <taxon>Crepidotaceae</taxon>
        <taxon>Crepidotus</taxon>
    </lineage>
</organism>
<dbReference type="InterPro" id="IPR025256">
    <property type="entry name" value="TM7S3/TM198-like_dom"/>
</dbReference>
<feature type="transmembrane region" description="Helical" evidence="6">
    <location>
        <begin position="137"/>
        <end position="160"/>
    </location>
</feature>
<feature type="compositionally biased region" description="Basic and acidic residues" evidence="5">
    <location>
        <begin position="728"/>
        <end position="748"/>
    </location>
</feature>